<dbReference type="EMBL" id="CP007389">
    <property type="protein sequence ID" value="APT74803.1"/>
    <property type="molecule type" value="Genomic_DNA"/>
</dbReference>
<proteinExistence type="inferred from homology"/>
<dbReference type="PANTHER" id="PTHR42715:SF10">
    <property type="entry name" value="BETA-GLUCOSIDASE"/>
    <property type="match status" value="1"/>
</dbReference>
<dbReference type="Pfam" id="PF00933">
    <property type="entry name" value="Glyco_hydro_3"/>
    <property type="match status" value="1"/>
</dbReference>
<evidence type="ECO:0000256" key="2">
    <source>
        <dbReference type="ARBA" id="ARBA00022801"/>
    </source>
</evidence>
<gene>
    <name evidence="4" type="ORF">BW47_01120</name>
</gene>
<reference evidence="4 5" key="1">
    <citation type="submission" date="2014-02" db="EMBL/GenBank/DDBJ databases">
        <title>Diversity of Thermotogales isolates from hydrothermal vents.</title>
        <authorList>
            <person name="Haverkamp T.H.A."/>
            <person name="Lossouarn J."/>
            <person name="Geslin C."/>
            <person name="Nesbo C.L."/>
        </authorList>
    </citation>
    <scope>NUCLEOTIDE SEQUENCE [LARGE SCALE GENOMIC DNA]</scope>
    <source>
        <strain evidence="4 5">431</strain>
    </source>
</reference>
<organism evidence="4 5">
    <name type="scientific">Thermosipho melanesiensis</name>
    <dbReference type="NCBI Taxonomy" id="46541"/>
    <lineage>
        <taxon>Bacteria</taxon>
        <taxon>Thermotogati</taxon>
        <taxon>Thermotogota</taxon>
        <taxon>Thermotogae</taxon>
        <taxon>Thermotogales</taxon>
        <taxon>Fervidobacteriaceae</taxon>
        <taxon>Thermosipho</taxon>
    </lineage>
</organism>
<dbReference type="Gene3D" id="3.20.20.300">
    <property type="entry name" value="Glycoside hydrolase, family 3, N-terminal domain"/>
    <property type="match status" value="1"/>
</dbReference>
<keyword evidence="5" id="KW-1185">Reference proteome</keyword>
<dbReference type="Proteomes" id="UP000185490">
    <property type="component" value="Chromosome"/>
</dbReference>
<sequence length="84" mass="9609">MDFLLAPALNIHRNPLSGRNFEYYSEDSELSDEMATSFVKGIQSKTVGACVKYFVANNQETNRMTIDTKISKRALIKRTIKYVE</sequence>
<evidence type="ECO:0000259" key="3">
    <source>
        <dbReference type="Pfam" id="PF00933"/>
    </source>
</evidence>
<dbReference type="SUPFAM" id="SSF51445">
    <property type="entry name" value="(Trans)glycosidases"/>
    <property type="match status" value="1"/>
</dbReference>
<accession>A0ABM6GGS7</accession>
<comment type="similarity">
    <text evidence="1">Belongs to the glycosyl hydrolase 3 family.</text>
</comment>
<keyword evidence="2" id="KW-0378">Hydrolase</keyword>
<evidence type="ECO:0000256" key="1">
    <source>
        <dbReference type="ARBA" id="ARBA00005336"/>
    </source>
</evidence>
<dbReference type="InterPro" id="IPR001764">
    <property type="entry name" value="Glyco_hydro_3_N"/>
</dbReference>
<dbReference type="PRINTS" id="PR00133">
    <property type="entry name" value="GLHYDRLASE3"/>
</dbReference>
<dbReference type="InterPro" id="IPR017853">
    <property type="entry name" value="GH"/>
</dbReference>
<name>A0ABM6GGS7_9BACT</name>
<protein>
    <recommendedName>
        <fullName evidence="3">Glycoside hydrolase family 3 N-terminal domain-containing protein</fullName>
    </recommendedName>
</protein>
<dbReference type="PANTHER" id="PTHR42715">
    <property type="entry name" value="BETA-GLUCOSIDASE"/>
    <property type="match status" value="1"/>
</dbReference>
<feature type="domain" description="Glycoside hydrolase family 3 N-terminal" evidence="3">
    <location>
        <begin position="2"/>
        <end position="57"/>
    </location>
</feature>
<dbReference type="InterPro" id="IPR050288">
    <property type="entry name" value="Cellulose_deg_GH3"/>
</dbReference>
<evidence type="ECO:0000313" key="5">
    <source>
        <dbReference type="Proteomes" id="UP000185490"/>
    </source>
</evidence>
<evidence type="ECO:0000313" key="4">
    <source>
        <dbReference type="EMBL" id="APT74803.1"/>
    </source>
</evidence>
<dbReference type="InterPro" id="IPR036962">
    <property type="entry name" value="Glyco_hydro_3_N_sf"/>
</dbReference>